<protein>
    <recommendedName>
        <fullName evidence="6">EfeO-type cupredoxin-like domain-containing protein</fullName>
    </recommendedName>
</protein>
<comment type="caution">
    <text evidence="7">The sequence shown here is derived from an EMBL/GenBank/DDBJ whole genome shotgun (WGS) entry which is preliminary data.</text>
</comment>
<comment type="subcellular location">
    <subcellularLocation>
        <location evidence="1">Periplasm</location>
    </subcellularLocation>
</comment>
<evidence type="ECO:0000256" key="5">
    <source>
        <dbReference type="SAM" id="Phobius"/>
    </source>
</evidence>
<evidence type="ECO:0000256" key="3">
    <source>
        <dbReference type="ARBA" id="ARBA00022764"/>
    </source>
</evidence>
<proteinExistence type="predicted"/>
<feature type="transmembrane region" description="Helical" evidence="5">
    <location>
        <begin position="55"/>
        <end position="76"/>
    </location>
</feature>
<evidence type="ECO:0000313" key="8">
    <source>
        <dbReference type="Proteomes" id="UP000654471"/>
    </source>
</evidence>
<evidence type="ECO:0000256" key="1">
    <source>
        <dbReference type="ARBA" id="ARBA00004418"/>
    </source>
</evidence>
<evidence type="ECO:0000256" key="2">
    <source>
        <dbReference type="ARBA" id="ARBA00022448"/>
    </source>
</evidence>
<dbReference type="InterPro" id="IPR035668">
    <property type="entry name" value="Amicyanin"/>
</dbReference>
<dbReference type="SUPFAM" id="SSF49503">
    <property type="entry name" value="Cupredoxins"/>
    <property type="match status" value="1"/>
</dbReference>
<keyword evidence="5" id="KW-1133">Transmembrane helix</keyword>
<keyword evidence="5" id="KW-0472">Membrane</keyword>
<organism evidence="7 8">
    <name type="scientific">Streptomyces albospinus</name>
    <dbReference type="NCBI Taxonomy" id="285515"/>
    <lineage>
        <taxon>Bacteria</taxon>
        <taxon>Bacillati</taxon>
        <taxon>Actinomycetota</taxon>
        <taxon>Actinomycetes</taxon>
        <taxon>Kitasatosporales</taxon>
        <taxon>Streptomycetaceae</taxon>
        <taxon>Streptomyces</taxon>
    </lineage>
</organism>
<dbReference type="InterPro" id="IPR002386">
    <property type="entry name" value="Amicyanin/Pseudoazurin"/>
</dbReference>
<evidence type="ECO:0000313" key="7">
    <source>
        <dbReference type="EMBL" id="GGU99565.1"/>
    </source>
</evidence>
<feature type="domain" description="EfeO-type cupredoxin-like" evidence="6">
    <location>
        <begin position="101"/>
        <end position="197"/>
    </location>
</feature>
<dbReference type="PANTHER" id="PTHR36507">
    <property type="entry name" value="BLL1555 PROTEIN"/>
    <property type="match status" value="1"/>
</dbReference>
<dbReference type="InterPro" id="IPR028096">
    <property type="entry name" value="EfeO_Cupredoxin"/>
</dbReference>
<dbReference type="Pfam" id="PF13473">
    <property type="entry name" value="Cupredoxin_1"/>
    <property type="match status" value="1"/>
</dbReference>
<evidence type="ECO:0000256" key="4">
    <source>
        <dbReference type="ARBA" id="ARBA00022982"/>
    </source>
</evidence>
<dbReference type="Proteomes" id="UP000654471">
    <property type="component" value="Unassembled WGS sequence"/>
</dbReference>
<sequence>MLYGSWMCGVSSFMSGCATRILVGRTQTRASVRRVDIMPLGSGTDSSKWTRRRRITIALVATVTAASVSSVGAWSAGGHGGYGRHSAEHGYFRGPAVVAMAPASVAAQTTSTAPTAASHVAIAGFAYSPSTLTVSKGTTATWTNNDSAPHTVTSSGSGSLNSPVLRGGGSYTFTFKTAGTFSYYCNVHPFMHGTVVVK</sequence>
<dbReference type="InterPro" id="IPR052721">
    <property type="entry name" value="ET_Amicyanin"/>
</dbReference>
<keyword evidence="2" id="KW-0813">Transport</keyword>
<keyword evidence="4" id="KW-0249">Electron transport</keyword>
<reference evidence="8" key="1">
    <citation type="journal article" date="2019" name="Int. J. Syst. Evol. Microbiol.">
        <title>The Global Catalogue of Microorganisms (GCM) 10K type strain sequencing project: providing services to taxonomists for standard genome sequencing and annotation.</title>
        <authorList>
            <consortium name="The Broad Institute Genomics Platform"/>
            <consortium name="The Broad Institute Genome Sequencing Center for Infectious Disease"/>
            <person name="Wu L."/>
            <person name="Ma J."/>
        </authorList>
    </citation>
    <scope>NUCLEOTIDE SEQUENCE [LARGE SCALE GENOMIC DNA]</scope>
    <source>
        <strain evidence="8">JCM 3399</strain>
    </source>
</reference>
<gene>
    <name evidence="7" type="ORF">GCM10010211_78640</name>
</gene>
<dbReference type="CDD" id="cd13921">
    <property type="entry name" value="Amicyanin"/>
    <property type="match status" value="1"/>
</dbReference>
<evidence type="ECO:0000259" key="6">
    <source>
        <dbReference type="Pfam" id="PF13473"/>
    </source>
</evidence>
<keyword evidence="8" id="KW-1185">Reference proteome</keyword>
<dbReference type="PRINTS" id="PR00155">
    <property type="entry name" value="AMICYANIN"/>
</dbReference>
<name>A0ABQ2VN79_9ACTN</name>
<keyword evidence="3" id="KW-0574">Periplasm</keyword>
<dbReference type="Gene3D" id="2.60.40.420">
    <property type="entry name" value="Cupredoxins - blue copper proteins"/>
    <property type="match status" value="1"/>
</dbReference>
<dbReference type="EMBL" id="BMRP01000063">
    <property type="protein sequence ID" value="GGU99565.1"/>
    <property type="molecule type" value="Genomic_DNA"/>
</dbReference>
<accession>A0ABQ2VN79</accession>
<dbReference type="PANTHER" id="PTHR36507:SF1">
    <property type="entry name" value="BLL1555 PROTEIN"/>
    <property type="match status" value="1"/>
</dbReference>
<keyword evidence="5" id="KW-0812">Transmembrane</keyword>
<dbReference type="InterPro" id="IPR008972">
    <property type="entry name" value="Cupredoxin"/>
</dbReference>